<evidence type="ECO:0000313" key="3">
    <source>
        <dbReference type="EMBL" id="MYL34720.1"/>
    </source>
</evidence>
<gene>
    <name evidence="3" type="ORF">GLW05_14080</name>
</gene>
<keyword evidence="1" id="KW-0812">Transmembrane</keyword>
<evidence type="ECO:0000313" key="4">
    <source>
        <dbReference type="Proteomes" id="UP000468638"/>
    </source>
</evidence>
<reference evidence="3 4" key="1">
    <citation type="submission" date="2019-11" db="EMBL/GenBank/DDBJ databases">
        <title>Genome sequences of 17 halophilic strains isolated from different environments.</title>
        <authorList>
            <person name="Furrow R.E."/>
        </authorList>
    </citation>
    <scope>NUCLEOTIDE SEQUENCE [LARGE SCALE GENOMIC DNA]</scope>
    <source>
        <strain evidence="3 4">22514_16_FS</strain>
    </source>
</reference>
<protein>
    <submittedName>
        <fullName evidence="3">DUF4367 domain-containing protein</fullName>
    </submittedName>
</protein>
<organism evidence="3 4">
    <name type="scientific">Pontibacillus yanchengensis</name>
    <dbReference type="NCBI Taxonomy" id="462910"/>
    <lineage>
        <taxon>Bacteria</taxon>
        <taxon>Bacillati</taxon>
        <taxon>Bacillota</taxon>
        <taxon>Bacilli</taxon>
        <taxon>Bacillales</taxon>
        <taxon>Bacillaceae</taxon>
        <taxon>Pontibacillus</taxon>
    </lineage>
</organism>
<sequence>MHRLKSRNIACLLSEMNKVLIVACLGGVNVIKISQRLLMFFFLSLFIGIGILGLIRAEQVVIPQEAVEASDAIELPQPLTKVSNVMEIEQAVGYSVPTLTYLPTSYEFESMGFRESKRSYLVRQTYINPGKGHLIFEQKPISQKEQKIGYEEKVINFDFKKIALYSKNGGIYEAVWETPTYVYSLSSVRPFPLEEWKKIILGLQ</sequence>
<dbReference type="EMBL" id="WMEQ01000011">
    <property type="protein sequence ID" value="MYL34720.1"/>
    <property type="molecule type" value="Genomic_DNA"/>
</dbReference>
<dbReference type="Pfam" id="PF14285">
    <property type="entry name" value="DUF4367"/>
    <property type="match status" value="1"/>
</dbReference>
<dbReference type="AlphaFoldDB" id="A0A6I5A1X4"/>
<feature type="domain" description="DUF4367" evidence="2">
    <location>
        <begin position="97"/>
        <end position="200"/>
    </location>
</feature>
<accession>A0A6I5A1X4</accession>
<name>A0A6I5A1X4_9BACI</name>
<dbReference type="InterPro" id="IPR025377">
    <property type="entry name" value="DUF4367"/>
</dbReference>
<keyword evidence="1" id="KW-0472">Membrane</keyword>
<proteinExistence type="predicted"/>
<dbReference type="Proteomes" id="UP000468638">
    <property type="component" value="Unassembled WGS sequence"/>
</dbReference>
<evidence type="ECO:0000259" key="2">
    <source>
        <dbReference type="Pfam" id="PF14285"/>
    </source>
</evidence>
<evidence type="ECO:0000256" key="1">
    <source>
        <dbReference type="SAM" id="Phobius"/>
    </source>
</evidence>
<keyword evidence="1" id="KW-1133">Transmembrane helix</keyword>
<comment type="caution">
    <text evidence="3">The sequence shown here is derived from an EMBL/GenBank/DDBJ whole genome shotgun (WGS) entry which is preliminary data.</text>
</comment>
<feature type="transmembrane region" description="Helical" evidence="1">
    <location>
        <begin position="37"/>
        <end position="55"/>
    </location>
</feature>